<reference evidence="2 3" key="1">
    <citation type="submission" date="2013-08" db="EMBL/GenBank/DDBJ databases">
        <authorList>
            <person name="Huang J."/>
            <person name="Wang G."/>
        </authorList>
    </citation>
    <scope>NUCLEOTIDE SEQUENCE [LARGE SCALE GENOMIC DNA]</scope>
    <source>
        <strain evidence="2 3">JSM 076056</strain>
    </source>
</reference>
<dbReference type="PANTHER" id="PTHR43586:SF4">
    <property type="entry name" value="ISOPENICILLIN N EPIMERASE"/>
    <property type="match status" value="1"/>
</dbReference>
<dbReference type="SUPFAM" id="SSF53383">
    <property type="entry name" value="PLP-dependent transferases"/>
    <property type="match status" value="1"/>
</dbReference>
<dbReference type="STRING" id="1385510.GCA_000425205_02572"/>
<dbReference type="eggNOG" id="COG0520">
    <property type="taxonomic scope" value="Bacteria"/>
</dbReference>
<dbReference type="OrthoDB" id="513408at2"/>
<sequence>MSEDLPILREGLYFNHAGAGPMLTCTGNEIAKACMKEQTATRANLRSRYYFQEELDVLRAEVAKLIHCSAHEIAITTNTTEGINIILNGMNLPPGSEILTLRGEHFGTKASMTSISERKQIRIISYSIHEDHLFDVEDIMTHITPNTKVILVSHIMYETGRIIPIRELVSLAKRLNIKVVVDGAQAVGSLNVDVKALGVDAYVFPAHKWLLGPEGIGFLYCSEAFAPSVSPTYANTSTYDWNDEGPSLVKGARKFETGTRYRPLIKGMIQGLKWIQARGIATIHDRTCMNMSLMKELVGEAGLPLLSNRIHNIASVILPSDLSSKSLRKELETEQIFLEDVPRYNAIRISVSFHHEKHEMEELVHAIYKNVYQGETYV</sequence>
<dbReference type="InterPro" id="IPR015421">
    <property type="entry name" value="PyrdxlP-dep_Trfase_major"/>
</dbReference>
<protein>
    <recommendedName>
        <fullName evidence="1">Aminotransferase class V domain-containing protein</fullName>
    </recommendedName>
</protein>
<evidence type="ECO:0000313" key="2">
    <source>
        <dbReference type="EMBL" id="KGX91185.1"/>
    </source>
</evidence>
<dbReference type="Pfam" id="PF00266">
    <property type="entry name" value="Aminotran_5"/>
    <property type="match status" value="1"/>
</dbReference>
<dbReference type="EMBL" id="AVPE01000011">
    <property type="protein sequence ID" value="KGX91185.1"/>
    <property type="molecule type" value="Genomic_DNA"/>
</dbReference>
<accession>A0A0A5GJ56</accession>
<dbReference type="InterPro" id="IPR015422">
    <property type="entry name" value="PyrdxlP-dep_Trfase_small"/>
</dbReference>
<dbReference type="Proteomes" id="UP000030528">
    <property type="component" value="Unassembled WGS sequence"/>
</dbReference>
<organism evidence="2 3">
    <name type="scientific">Pontibacillus halophilus JSM 076056 = DSM 19796</name>
    <dbReference type="NCBI Taxonomy" id="1385510"/>
    <lineage>
        <taxon>Bacteria</taxon>
        <taxon>Bacillati</taxon>
        <taxon>Bacillota</taxon>
        <taxon>Bacilli</taxon>
        <taxon>Bacillales</taxon>
        <taxon>Bacillaceae</taxon>
        <taxon>Pontibacillus</taxon>
    </lineage>
</organism>
<evidence type="ECO:0000313" key="3">
    <source>
        <dbReference type="Proteomes" id="UP000030528"/>
    </source>
</evidence>
<evidence type="ECO:0000259" key="1">
    <source>
        <dbReference type="Pfam" id="PF00266"/>
    </source>
</evidence>
<dbReference type="InterPro" id="IPR000192">
    <property type="entry name" value="Aminotrans_V_dom"/>
</dbReference>
<keyword evidence="3" id="KW-1185">Reference proteome</keyword>
<feature type="domain" description="Aminotransferase class V" evidence="1">
    <location>
        <begin position="39"/>
        <end position="302"/>
    </location>
</feature>
<dbReference type="GO" id="GO:0003824">
    <property type="term" value="F:catalytic activity"/>
    <property type="evidence" value="ECO:0007669"/>
    <property type="project" value="UniProtKB-ARBA"/>
</dbReference>
<dbReference type="InterPro" id="IPR015424">
    <property type="entry name" value="PyrdxlP-dep_Trfase"/>
</dbReference>
<dbReference type="PANTHER" id="PTHR43586">
    <property type="entry name" value="CYSTEINE DESULFURASE"/>
    <property type="match status" value="1"/>
</dbReference>
<gene>
    <name evidence="2" type="ORF">N781_05430</name>
</gene>
<name>A0A0A5GJ56_9BACI</name>
<dbReference type="Gene3D" id="3.90.1150.10">
    <property type="entry name" value="Aspartate Aminotransferase, domain 1"/>
    <property type="match status" value="1"/>
</dbReference>
<dbReference type="RefSeq" id="WP_026800902.1">
    <property type="nucleotide sequence ID" value="NZ_AULI01000011.1"/>
</dbReference>
<proteinExistence type="predicted"/>
<dbReference type="AlphaFoldDB" id="A0A0A5GJ56"/>
<dbReference type="Gene3D" id="3.40.640.10">
    <property type="entry name" value="Type I PLP-dependent aspartate aminotransferase-like (Major domain)"/>
    <property type="match status" value="1"/>
</dbReference>
<comment type="caution">
    <text evidence="2">The sequence shown here is derived from an EMBL/GenBank/DDBJ whole genome shotgun (WGS) entry which is preliminary data.</text>
</comment>